<comment type="cofactor">
    <cofactor evidence="1">
        <name>pyridoxal 5'-phosphate</name>
        <dbReference type="ChEBI" id="CHEBI:597326"/>
    </cofactor>
</comment>
<keyword evidence="8" id="KW-0489">Methyltransferase</keyword>
<dbReference type="Pfam" id="PF00464">
    <property type="entry name" value="SHMT"/>
    <property type="match status" value="1"/>
</dbReference>
<dbReference type="Gene3D" id="3.90.1150.10">
    <property type="entry name" value="Aspartate Aminotransferase, domain 1"/>
    <property type="match status" value="1"/>
</dbReference>
<dbReference type="CDD" id="cd00378">
    <property type="entry name" value="SHMT"/>
    <property type="match status" value="1"/>
</dbReference>
<evidence type="ECO:0000313" key="8">
    <source>
        <dbReference type="EMBL" id="SBS98509.1"/>
    </source>
</evidence>
<dbReference type="InterPro" id="IPR039429">
    <property type="entry name" value="SHMT-like_dom"/>
</dbReference>
<evidence type="ECO:0000256" key="1">
    <source>
        <dbReference type="ARBA" id="ARBA00001933"/>
    </source>
</evidence>
<dbReference type="GO" id="GO:0035999">
    <property type="term" value="P:tetrahydrofolate interconversion"/>
    <property type="evidence" value="ECO:0007669"/>
    <property type="project" value="UniProtKB-UniPathway"/>
</dbReference>
<dbReference type="EC" id="2.1.2.1" evidence="4"/>
<dbReference type="NCBIfam" id="NF000586">
    <property type="entry name" value="PRK00011.1"/>
    <property type="match status" value="1"/>
</dbReference>
<dbReference type="SUPFAM" id="SSF53383">
    <property type="entry name" value="PLP-dependent transferases"/>
    <property type="match status" value="1"/>
</dbReference>
<reference evidence="8" key="2">
    <citation type="submission" date="2016-05" db="EMBL/GenBank/DDBJ databases">
        <authorList>
            <person name="Lavstsen T."/>
            <person name="Jespersen J.S."/>
        </authorList>
    </citation>
    <scope>NUCLEOTIDE SEQUENCE [LARGE SCALE GENOMIC DNA]</scope>
</reference>
<evidence type="ECO:0000256" key="3">
    <source>
        <dbReference type="ARBA" id="ARBA00006376"/>
    </source>
</evidence>
<dbReference type="GO" id="GO:0008168">
    <property type="term" value="F:methyltransferase activity"/>
    <property type="evidence" value="ECO:0007669"/>
    <property type="project" value="UniProtKB-KW"/>
</dbReference>
<evidence type="ECO:0000259" key="6">
    <source>
        <dbReference type="Pfam" id="PF00464"/>
    </source>
</evidence>
<evidence type="ECO:0000313" key="7">
    <source>
        <dbReference type="EMBL" id="SBS88750.1"/>
    </source>
</evidence>
<dbReference type="PANTHER" id="PTHR11680">
    <property type="entry name" value="SERINE HYDROXYMETHYLTRANSFERASE"/>
    <property type="match status" value="1"/>
</dbReference>
<dbReference type="EMBL" id="FLQV01000854">
    <property type="protein sequence ID" value="SBS98509.1"/>
    <property type="molecule type" value="Genomic_DNA"/>
</dbReference>
<evidence type="ECO:0000256" key="5">
    <source>
        <dbReference type="ARBA" id="ARBA00022898"/>
    </source>
</evidence>
<dbReference type="GO" id="GO:0019264">
    <property type="term" value="P:glycine biosynthetic process from serine"/>
    <property type="evidence" value="ECO:0007669"/>
    <property type="project" value="InterPro"/>
</dbReference>
<dbReference type="GO" id="GO:0030170">
    <property type="term" value="F:pyridoxal phosphate binding"/>
    <property type="evidence" value="ECO:0007669"/>
    <property type="project" value="InterPro"/>
</dbReference>
<accession>A0A1A8WZU0</accession>
<proteinExistence type="inferred from homology"/>
<gene>
    <name evidence="8" type="ORF">POVCU1_046660</name>
    <name evidence="7" type="ORF">POVCU2_0050230</name>
</gene>
<dbReference type="Proteomes" id="UP000078546">
    <property type="component" value="Unassembled WGS sequence"/>
</dbReference>
<name>A0A1A8WZU0_PLAOA</name>
<organism evidence="8 9">
    <name type="scientific">Plasmodium ovale curtisi</name>
    <dbReference type="NCBI Taxonomy" id="864141"/>
    <lineage>
        <taxon>Eukaryota</taxon>
        <taxon>Sar</taxon>
        <taxon>Alveolata</taxon>
        <taxon>Apicomplexa</taxon>
        <taxon>Aconoidasida</taxon>
        <taxon>Haemosporida</taxon>
        <taxon>Plasmodiidae</taxon>
        <taxon>Plasmodium</taxon>
        <taxon>Plasmodium (Plasmodium)</taxon>
    </lineage>
</organism>
<sequence>MTCTPLLLSLSFKTPEKFTPFGSPTLEKMVPLEEKKNNHFFFFFFKTLTTRFNNEPLESIDKELFDILADEEKRQRETINLIASENLTNVAVRECLGNRVSNKYSEGYPRKRYYGGNDYIDKIEELCCKRALEAFNVSEEEWGVNVQPLSGSAANVQALYALVGVKGKIMGMHLCSGGHLTHGFFDEKKKVSITSDMFESKLYKCNSEGYVDLEAVRDMAISFQPKVIICGYTSYPRDINYKRFREICDEVNAYLMADISHISSFIACNLLNNPFLYADVVTTTTHKILRGPRSALIFFNKKRNPQIEQKINSSVFPSFQGGPHNNKIAAVACQLKEVHSDFFKEYTKQVLLNSKALAQCLIDNNIDLVTNGTDNHLIVLDLRKYGITGSKLQETCNAINIAINKNTIPSDVDCVSPSGARLGTPAMTTRGAKEKDMQFIADILLKAIKITVDIQQQFGKKLIDFKKGLHNNPHLDELKAEEVGHKRGINCLSFIKTNIQRITAIGAESRINFCIVSFFRMRIASSPSDGKMSLKFFPIRFGKMSKVYFQTWANSHNSSHDIVTKAVLIFYDKNIARKFASLS</sequence>
<evidence type="ECO:0000256" key="4">
    <source>
        <dbReference type="ARBA" id="ARBA00012256"/>
    </source>
</evidence>
<reference evidence="9 10" key="1">
    <citation type="submission" date="2016-05" db="EMBL/GenBank/DDBJ databases">
        <authorList>
            <person name="Naeem Raeece"/>
        </authorList>
    </citation>
    <scope>NUCLEOTIDE SEQUENCE [LARGE SCALE GENOMIC DNA]</scope>
</reference>
<dbReference type="GO" id="GO:0005739">
    <property type="term" value="C:mitochondrion"/>
    <property type="evidence" value="ECO:0007669"/>
    <property type="project" value="TreeGrafter"/>
</dbReference>
<dbReference type="PANTHER" id="PTHR11680:SF35">
    <property type="entry name" value="SERINE HYDROXYMETHYLTRANSFERASE 1"/>
    <property type="match status" value="1"/>
</dbReference>
<evidence type="ECO:0000256" key="2">
    <source>
        <dbReference type="ARBA" id="ARBA00004777"/>
    </source>
</evidence>
<evidence type="ECO:0000313" key="10">
    <source>
        <dbReference type="Proteomes" id="UP000078560"/>
    </source>
</evidence>
<keyword evidence="8" id="KW-0808">Transferase</keyword>
<protein>
    <recommendedName>
        <fullName evidence="4">glycine hydroxymethyltransferase</fullName>
        <ecNumber evidence="4">2.1.2.1</ecNumber>
    </recommendedName>
</protein>
<dbReference type="InterPro" id="IPR015424">
    <property type="entry name" value="PyrdxlP-dep_Trfase"/>
</dbReference>
<dbReference type="InterPro" id="IPR049943">
    <property type="entry name" value="Ser_HO-MeTrfase-like"/>
</dbReference>
<dbReference type="GO" id="GO:0004372">
    <property type="term" value="F:glycine hydroxymethyltransferase activity"/>
    <property type="evidence" value="ECO:0007669"/>
    <property type="project" value="UniProtKB-EC"/>
</dbReference>
<dbReference type="AlphaFoldDB" id="A0A1A8WZU0"/>
<dbReference type="EMBL" id="FLQU01000657">
    <property type="protein sequence ID" value="SBS88750.1"/>
    <property type="molecule type" value="Genomic_DNA"/>
</dbReference>
<dbReference type="Gene3D" id="3.40.640.10">
    <property type="entry name" value="Type I PLP-dependent aspartate aminotransferase-like (Major domain)"/>
    <property type="match status" value="1"/>
</dbReference>
<dbReference type="UniPathway" id="UPA00193"/>
<dbReference type="InterPro" id="IPR001085">
    <property type="entry name" value="Ser_HO-MeTrfase"/>
</dbReference>
<dbReference type="Proteomes" id="UP000078560">
    <property type="component" value="Unassembled WGS sequence"/>
</dbReference>
<comment type="similarity">
    <text evidence="3">Belongs to the SHMT family.</text>
</comment>
<keyword evidence="5" id="KW-0663">Pyridoxal phosphate</keyword>
<evidence type="ECO:0000313" key="9">
    <source>
        <dbReference type="Proteomes" id="UP000078546"/>
    </source>
</evidence>
<dbReference type="GO" id="GO:0032259">
    <property type="term" value="P:methylation"/>
    <property type="evidence" value="ECO:0007669"/>
    <property type="project" value="UniProtKB-KW"/>
</dbReference>
<dbReference type="InterPro" id="IPR015421">
    <property type="entry name" value="PyrdxlP-dep_Trfase_major"/>
</dbReference>
<comment type="pathway">
    <text evidence="2">One-carbon metabolism; tetrahydrofolate interconversion.</text>
</comment>
<feature type="domain" description="Serine hydroxymethyltransferase-like" evidence="6">
    <location>
        <begin position="57"/>
        <end position="443"/>
    </location>
</feature>
<dbReference type="InterPro" id="IPR015422">
    <property type="entry name" value="PyrdxlP-dep_Trfase_small"/>
</dbReference>